<evidence type="ECO:0000313" key="2">
    <source>
        <dbReference type="Proteomes" id="UP001295794"/>
    </source>
</evidence>
<reference evidence="1" key="1">
    <citation type="submission" date="2023-11" db="EMBL/GenBank/DDBJ databases">
        <authorList>
            <person name="De Vega J J."/>
            <person name="De Vega J J."/>
        </authorList>
    </citation>
    <scope>NUCLEOTIDE SEQUENCE</scope>
</reference>
<proteinExistence type="predicted"/>
<name>A0AAD2H0J5_9AGAR</name>
<sequence>MRVETLRRQLVLVLAAAPRSDVSLYMALWSGHRLGASADAFGWHAQLPDDTGRRRVAGRRCRCCIRGLSAASLHTRHDRSCSSSCPSSCCWVLILRGSANV</sequence>
<gene>
    <name evidence="1" type="ORF">MYCIT1_LOCUS7254</name>
</gene>
<dbReference type="EMBL" id="CAVNYO010000103">
    <property type="protein sequence ID" value="CAK5265894.1"/>
    <property type="molecule type" value="Genomic_DNA"/>
</dbReference>
<organism evidence="1 2">
    <name type="scientific">Mycena citricolor</name>
    <dbReference type="NCBI Taxonomy" id="2018698"/>
    <lineage>
        <taxon>Eukaryota</taxon>
        <taxon>Fungi</taxon>
        <taxon>Dikarya</taxon>
        <taxon>Basidiomycota</taxon>
        <taxon>Agaricomycotina</taxon>
        <taxon>Agaricomycetes</taxon>
        <taxon>Agaricomycetidae</taxon>
        <taxon>Agaricales</taxon>
        <taxon>Marasmiineae</taxon>
        <taxon>Mycenaceae</taxon>
        <taxon>Mycena</taxon>
    </lineage>
</organism>
<evidence type="ECO:0000313" key="1">
    <source>
        <dbReference type="EMBL" id="CAK5265894.1"/>
    </source>
</evidence>
<keyword evidence="2" id="KW-1185">Reference proteome</keyword>
<dbReference type="Proteomes" id="UP001295794">
    <property type="component" value="Unassembled WGS sequence"/>
</dbReference>
<comment type="caution">
    <text evidence="1">The sequence shown here is derived from an EMBL/GenBank/DDBJ whole genome shotgun (WGS) entry which is preliminary data.</text>
</comment>
<dbReference type="AlphaFoldDB" id="A0AAD2H0J5"/>
<accession>A0AAD2H0J5</accession>
<protein>
    <submittedName>
        <fullName evidence="1">Uncharacterized protein</fullName>
    </submittedName>
</protein>